<dbReference type="EMBL" id="KN831781">
    <property type="protein sequence ID" value="KIM41066.1"/>
    <property type="molecule type" value="Genomic_DNA"/>
</dbReference>
<keyword evidence="3" id="KW-1185">Reference proteome</keyword>
<gene>
    <name evidence="2" type="ORF">M413DRAFT_72641</name>
</gene>
<evidence type="ECO:0008006" key="4">
    <source>
        <dbReference type="Google" id="ProtNLM"/>
    </source>
</evidence>
<evidence type="ECO:0000256" key="1">
    <source>
        <dbReference type="SAM" id="SignalP"/>
    </source>
</evidence>
<dbReference type="STRING" id="686832.A0A0C3CBS7"/>
<keyword evidence="1" id="KW-0732">Signal</keyword>
<feature type="signal peptide" evidence="1">
    <location>
        <begin position="1"/>
        <end position="24"/>
    </location>
</feature>
<feature type="chain" id="PRO_5002162332" description="HAT C-terminal dimerisation domain-containing protein" evidence="1">
    <location>
        <begin position="25"/>
        <end position="265"/>
    </location>
</feature>
<proteinExistence type="predicted"/>
<reference evidence="2 3" key="1">
    <citation type="submission" date="2014-04" db="EMBL/GenBank/DDBJ databases">
        <authorList>
            <consortium name="DOE Joint Genome Institute"/>
            <person name="Kuo A."/>
            <person name="Gay G."/>
            <person name="Dore J."/>
            <person name="Kohler A."/>
            <person name="Nagy L.G."/>
            <person name="Floudas D."/>
            <person name="Copeland A."/>
            <person name="Barry K.W."/>
            <person name="Cichocki N."/>
            <person name="Veneault-Fourrey C."/>
            <person name="LaButti K."/>
            <person name="Lindquist E.A."/>
            <person name="Lipzen A."/>
            <person name="Lundell T."/>
            <person name="Morin E."/>
            <person name="Murat C."/>
            <person name="Sun H."/>
            <person name="Tunlid A."/>
            <person name="Henrissat B."/>
            <person name="Grigoriev I.V."/>
            <person name="Hibbett D.S."/>
            <person name="Martin F."/>
            <person name="Nordberg H.P."/>
            <person name="Cantor M.N."/>
            <person name="Hua S.X."/>
        </authorList>
    </citation>
    <scope>NUCLEOTIDE SEQUENCE [LARGE SCALE GENOMIC DNA]</scope>
    <source>
        <strain evidence="3">h7</strain>
    </source>
</reference>
<dbReference type="Proteomes" id="UP000053424">
    <property type="component" value="Unassembled WGS sequence"/>
</dbReference>
<name>A0A0C3CBS7_HEBCY</name>
<dbReference type="InterPro" id="IPR012337">
    <property type="entry name" value="RNaseH-like_sf"/>
</dbReference>
<sequence length="265" mass="30379">RCFPHVVNLACKAILAALTDLNYAREPVTAEEQVSFLDAVDKDPIATIRALIRVIRASSIRRQQFSQIVKTFMGKDLQLLRDVDTRWSSALLMIERALILEGCLESFLSIPEFHDLRDKYRLADEEWNALSVAREILLVPFAFQQRLSAQKTPMLCDAIPSFEAMIWTWKEMQLEFFGGPEYDVIEKGLDKLSVYLERAELVPAYVISISVWKSGFITRKRPQLDRTKTGKDRTSGLGLLFLRIKDRKKTGFYGPVFAVKTGLDW</sequence>
<feature type="non-terminal residue" evidence="2">
    <location>
        <position position="1"/>
    </location>
</feature>
<dbReference type="AlphaFoldDB" id="A0A0C3CBS7"/>
<accession>A0A0C3CBS7</accession>
<dbReference type="SUPFAM" id="SSF53098">
    <property type="entry name" value="Ribonuclease H-like"/>
    <property type="match status" value="1"/>
</dbReference>
<organism evidence="2 3">
    <name type="scientific">Hebeloma cylindrosporum</name>
    <dbReference type="NCBI Taxonomy" id="76867"/>
    <lineage>
        <taxon>Eukaryota</taxon>
        <taxon>Fungi</taxon>
        <taxon>Dikarya</taxon>
        <taxon>Basidiomycota</taxon>
        <taxon>Agaricomycotina</taxon>
        <taxon>Agaricomycetes</taxon>
        <taxon>Agaricomycetidae</taxon>
        <taxon>Agaricales</taxon>
        <taxon>Agaricineae</taxon>
        <taxon>Hymenogastraceae</taxon>
        <taxon>Hebeloma</taxon>
    </lineage>
</organism>
<reference evidence="3" key="2">
    <citation type="submission" date="2015-01" db="EMBL/GenBank/DDBJ databases">
        <title>Evolutionary Origins and Diversification of the Mycorrhizal Mutualists.</title>
        <authorList>
            <consortium name="DOE Joint Genome Institute"/>
            <consortium name="Mycorrhizal Genomics Consortium"/>
            <person name="Kohler A."/>
            <person name="Kuo A."/>
            <person name="Nagy L.G."/>
            <person name="Floudas D."/>
            <person name="Copeland A."/>
            <person name="Barry K.W."/>
            <person name="Cichocki N."/>
            <person name="Veneault-Fourrey C."/>
            <person name="LaButti K."/>
            <person name="Lindquist E.A."/>
            <person name="Lipzen A."/>
            <person name="Lundell T."/>
            <person name="Morin E."/>
            <person name="Murat C."/>
            <person name="Riley R."/>
            <person name="Ohm R."/>
            <person name="Sun H."/>
            <person name="Tunlid A."/>
            <person name="Henrissat B."/>
            <person name="Grigoriev I.V."/>
            <person name="Hibbett D.S."/>
            <person name="Martin F."/>
        </authorList>
    </citation>
    <scope>NUCLEOTIDE SEQUENCE [LARGE SCALE GENOMIC DNA]</scope>
    <source>
        <strain evidence="3">h7</strain>
    </source>
</reference>
<dbReference type="HOGENOM" id="CLU_009123_6_0_1"/>
<evidence type="ECO:0000313" key="2">
    <source>
        <dbReference type="EMBL" id="KIM41066.1"/>
    </source>
</evidence>
<evidence type="ECO:0000313" key="3">
    <source>
        <dbReference type="Proteomes" id="UP000053424"/>
    </source>
</evidence>
<protein>
    <recommendedName>
        <fullName evidence="4">HAT C-terminal dimerisation domain-containing protein</fullName>
    </recommendedName>
</protein>
<dbReference type="OrthoDB" id="3172935at2759"/>